<organism evidence="6 7">
    <name type="scientific">Caulobacter henricii</name>
    <dbReference type="NCBI Taxonomy" id="69395"/>
    <lineage>
        <taxon>Bacteria</taxon>
        <taxon>Pseudomonadati</taxon>
        <taxon>Pseudomonadota</taxon>
        <taxon>Alphaproteobacteria</taxon>
        <taxon>Caulobacterales</taxon>
        <taxon>Caulobacteraceae</taxon>
        <taxon>Caulobacter</taxon>
    </lineage>
</organism>
<dbReference type="SUPFAM" id="SSF46689">
    <property type="entry name" value="Homeodomain-like"/>
    <property type="match status" value="1"/>
</dbReference>
<dbReference type="Gene3D" id="1.10.357.10">
    <property type="entry name" value="Tetracycline Repressor, domain 2"/>
    <property type="match status" value="1"/>
</dbReference>
<dbReference type="OrthoDB" id="5526106at2"/>
<reference evidence="6 7" key="1">
    <citation type="submission" date="2015-10" db="EMBL/GenBank/DDBJ databases">
        <title>Conservation of the essential genome among Caulobacter and Brevundimonas species.</title>
        <authorList>
            <person name="Scott D."/>
            <person name="Ely B."/>
        </authorList>
    </citation>
    <scope>NUCLEOTIDE SEQUENCE [LARGE SCALE GENOMIC DNA]</scope>
    <source>
        <strain evidence="6 7">CB4</strain>
    </source>
</reference>
<dbReference type="PANTHER" id="PTHR30055:SF234">
    <property type="entry name" value="HTH-TYPE TRANSCRIPTIONAL REGULATOR BETI"/>
    <property type="match status" value="1"/>
</dbReference>
<proteinExistence type="predicted"/>
<evidence type="ECO:0000256" key="1">
    <source>
        <dbReference type="ARBA" id="ARBA00023015"/>
    </source>
</evidence>
<dbReference type="GO" id="GO:0000976">
    <property type="term" value="F:transcription cis-regulatory region binding"/>
    <property type="evidence" value="ECO:0007669"/>
    <property type="project" value="TreeGrafter"/>
</dbReference>
<dbReference type="PANTHER" id="PTHR30055">
    <property type="entry name" value="HTH-TYPE TRANSCRIPTIONAL REGULATOR RUTR"/>
    <property type="match status" value="1"/>
</dbReference>
<keyword evidence="1" id="KW-0805">Transcription regulation</keyword>
<feature type="domain" description="HTH tetR-type" evidence="5">
    <location>
        <begin position="17"/>
        <end position="77"/>
    </location>
</feature>
<sequence>MSIEHSQCRTRHRRSPEASRDNILAAAETILLASGPQDLKLVEVAKGAGVANATVLHHFGSIDGVQTALMERMIRQLVDDVLAITTGEGRGAAFAGEGMRALFDAFESKGAARLAAWLALTGQASRMTGVQEAVQEVIDARISQIDGVSAEVMGDFILGCVTYALGVGLFGSPLGELLGKPPGRAREVALGILQARLAAAALGA</sequence>
<dbReference type="InterPro" id="IPR009057">
    <property type="entry name" value="Homeodomain-like_sf"/>
</dbReference>
<keyword evidence="2 4" id="KW-0238">DNA-binding</keyword>
<dbReference type="GO" id="GO:0003700">
    <property type="term" value="F:DNA-binding transcription factor activity"/>
    <property type="evidence" value="ECO:0007669"/>
    <property type="project" value="TreeGrafter"/>
</dbReference>
<feature type="DNA-binding region" description="H-T-H motif" evidence="4">
    <location>
        <begin position="40"/>
        <end position="59"/>
    </location>
</feature>
<name>A0A0P0NZM7_9CAUL</name>
<dbReference type="InterPro" id="IPR050109">
    <property type="entry name" value="HTH-type_TetR-like_transc_reg"/>
</dbReference>
<evidence type="ECO:0000313" key="7">
    <source>
        <dbReference type="Proteomes" id="UP000056905"/>
    </source>
</evidence>
<keyword evidence="7" id="KW-1185">Reference proteome</keyword>
<evidence type="ECO:0000256" key="2">
    <source>
        <dbReference type="ARBA" id="ARBA00023125"/>
    </source>
</evidence>
<dbReference type="AlphaFoldDB" id="A0A0P0NZM7"/>
<dbReference type="KEGG" id="chq:AQ619_10040"/>
<gene>
    <name evidence="6" type="ORF">AQ619_10040</name>
</gene>
<dbReference type="InterPro" id="IPR001647">
    <property type="entry name" value="HTH_TetR"/>
</dbReference>
<evidence type="ECO:0000313" key="6">
    <source>
        <dbReference type="EMBL" id="ALL13655.1"/>
    </source>
</evidence>
<keyword evidence="3" id="KW-0804">Transcription</keyword>
<evidence type="ECO:0000259" key="5">
    <source>
        <dbReference type="PROSITE" id="PS50977"/>
    </source>
</evidence>
<evidence type="ECO:0000256" key="3">
    <source>
        <dbReference type="ARBA" id="ARBA00023163"/>
    </source>
</evidence>
<dbReference type="Proteomes" id="UP000056905">
    <property type="component" value="Chromosome"/>
</dbReference>
<dbReference type="STRING" id="69395.AQ619_10040"/>
<accession>A0A0P0NZM7</accession>
<evidence type="ECO:0000256" key="4">
    <source>
        <dbReference type="PROSITE-ProRule" id="PRU00335"/>
    </source>
</evidence>
<dbReference type="RefSeq" id="WP_062146882.1">
    <property type="nucleotide sequence ID" value="NZ_CP013002.1"/>
</dbReference>
<dbReference type="PROSITE" id="PS50977">
    <property type="entry name" value="HTH_TETR_2"/>
    <property type="match status" value="1"/>
</dbReference>
<dbReference type="Pfam" id="PF00440">
    <property type="entry name" value="TetR_N"/>
    <property type="match status" value="1"/>
</dbReference>
<protein>
    <submittedName>
        <fullName evidence="6">TetR family transcriptional regulator</fullName>
    </submittedName>
</protein>
<dbReference type="EMBL" id="CP013002">
    <property type="protein sequence ID" value="ALL13655.1"/>
    <property type="molecule type" value="Genomic_DNA"/>
</dbReference>